<comment type="similarity">
    <text evidence="2">Belongs to the SusD family.</text>
</comment>
<protein>
    <recommendedName>
        <fullName evidence="6">RagB/SusD domain-containing protein</fullName>
    </recommendedName>
</protein>
<evidence type="ECO:0000259" key="6">
    <source>
        <dbReference type="Pfam" id="PF07980"/>
    </source>
</evidence>
<evidence type="ECO:0000313" key="7">
    <source>
        <dbReference type="EMBL" id="MBB3188209.1"/>
    </source>
</evidence>
<dbReference type="EMBL" id="JACHYB010000002">
    <property type="protein sequence ID" value="MBB3188209.1"/>
    <property type="molecule type" value="Genomic_DNA"/>
</dbReference>
<name>A0A7W5H337_9PORP</name>
<keyword evidence="4" id="KW-0472">Membrane</keyword>
<comment type="caution">
    <text evidence="7">The sequence shown here is derived from an EMBL/GenBank/DDBJ whole genome shotgun (WGS) entry which is preliminary data.</text>
</comment>
<evidence type="ECO:0000256" key="4">
    <source>
        <dbReference type="ARBA" id="ARBA00023136"/>
    </source>
</evidence>
<evidence type="ECO:0000256" key="5">
    <source>
        <dbReference type="ARBA" id="ARBA00023237"/>
    </source>
</evidence>
<dbReference type="Gene3D" id="1.25.40.390">
    <property type="match status" value="1"/>
</dbReference>
<feature type="domain" description="RagB/SusD" evidence="6">
    <location>
        <begin position="315"/>
        <end position="668"/>
    </location>
</feature>
<gene>
    <name evidence="7" type="ORF">FHX64_002407</name>
</gene>
<dbReference type="InterPro" id="IPR011990">
    <property type="entry name" value="TPR-like_helical_dom_sf"/>
</dbReference>
<evidence type="ECO:0000256" key="1">
    <source>
        <dbReference type="ARBA" id="ARBA00004442"/>
    </source>
</evidence>
<evidence type="ECO:0000256" key="2">
    <source>
        <dbReference type="ARBA" id="ARBA00006275"/>
    </source>
</evidence>
<keyword evidence="8" id="KW-1185">Reference proteome</keyword>
<dbReference type="Proteomes" id="UP000544222">
    <property type="component" value="Unassembled WGS sequence"/>
</dbReference>
<evidence type="ECO:0000313" key="8">
    <source>
        <dbReference type="Proteomes" id="UP000544222"/>
    </source>
</evidence>
<keyword evidence="3" id="KW-0732">Signal</keyword>
<comment type="subcellular location">
    <subcellularLocation>
        <location evidence="1">Cell outer membrane</location>
    </subcellularLocation>
</comment>
<keyword evidence="5" id="KW-0998">Cell outer membrane</keyword>
<dbReference type="InterPro" id="IPR012944">
    <property type="entry name" value="SusD_RagB_dom"/>
</dbReference>
<dbReference type="Pfam" id="PF07980">
    <property type="entry name" value="SusD_RagB"/>
    <property type="match status" value="1"/>
</dbReference>
<dbReference type="PROSITE" id="PS51257">
    <property type="entry name" value="PROKAR_LIPOPROTEIN"/>
    <property type="match status" value="1"/>
</dbReference>
<organism evidence="7 8">
    <name type="scientific">Microbacter margulisiae</name>
    <dbReference type="NCBI Taxonomy" id="1350067"/>
    <lineage>
        <taxon>Bacteria</taxon>
        <taxon>Pseudomonadati</taxon>
        <taxon>Bacteroidota</taxon>
        <taxon>Bacteroidia</taxon>
        <taxon>Bacteroidales</taxon>
        <taxon>Porphyromonadaceae</taxon>
        <taxon>Microbacter</taxon>
    </lineage>
</organism>
<proteinExistence type="inferred from homology"/>
<evidence type="ECO:0000256" key="3">
    <source>
        <dbReference type="ARBA" id="ARBA00022729"/>
    </source>
</evidence>
<dbReference type="SUPFAM" id="SSF48452">
    <property type="entry name" value="TPR-like"/>
    <property type="match status" value="1"/>
</dbReference>
<sequence length="671" mass="73852">MKMIYFAIVACFVVSCTNYLDKGPITSVSNSQYWTSEASVRAFSWGFLSGNTSTGVFGNYFFGYGQDYTYGPYYEALGGTNTSDDYAGGSNIFATTVPNTGGWNYTWVRKANIFIANVNQTTNIDDSTRNHWLGVGRFFRALAYALIIKSYGDCPYYNTVVDQSQTALLYKPRDPRSLVVDSMIADFDYAIAHTRISEVTLGYPQGTTITKDVVAAFASRIMLYEASVFRYYPSVFGYDKSKALRYYQKAKEYALDVMNSGRYSINNTVVSGGGDPLRSLFVSTNLAGNSEVIMYRSYASGIVSHSVESYVAYQNAQVGISKNLLDAFLCKDGLPQKQSQTINLDPASSSFSYRKFKTGTSLLDPRIGSTICPDSLRLQAAAFPGANGDADYALTGMAIRKFLNDNDYYTAVLNTNITSAPIICYDEVLLNYAEACAEIANTNISGNVPVPISQSDLDISINKIRDRSGINMPHLQSIGGYPAVNGILINDPDRDINPDGTSYEVPPMIWEIRRERRIELALEGFRFDDLKRWGKLHYMDYTRQPQLTVNRGAWIDMSIGLDPKTGNASSLMYKLKPLLAANNNVDNTVATPWLDSNGTPGAGGGPASGYIIYSTSPTVITSRSFNSNGYGSGTMSGLEVYLSPIGKDQFTLYQNAGYTNNLTQNPGWANR</sequence>
<dbReference type="GO" id="GO:0009279">
    <property type="term" value="C:cell outer membrane"/>
    <property type="evidence" value="ECO:0007669"/>
    <property type="project" value="UniProtKB-SubCell"/>
</dbReference>
<dbReference type="RefSeq" id="WP_183413983.1">
    <property type="nucleotide sequence ID" value="NZ_JACHYB010000002.1"/>
</dbReference>
<dbReference type="AlphaFoldDB" id="A0A7W5H337"/>
<reference evidence="7 8" key="1">
    <citation type="submission" date="2020-08" db="EMBL/GenBank/DDBJ databases">
        <title>Genomic Encyclopedia of Type Strains, Phase IV (KMG-IV): sequencing the most valuable type-strain genomes for metagenomic binning, comparative biology and taxonomic classification.</title>
        <authorList>
            <person name="Goeker M."/>
        </authorList>
    </citation>
    <scope>NUCLEOTIDE SEQUENCE [LARGE SCALE GENOMIC DNA]</scope>
    <source>
        <strain evidence="7 8">DSM 27471</strain>
    </source>
</reference>
<accession>A0A7W5H337</accession>